<dbReference type="SUPFAM" id="SSF55729">
    <property type="entry name" value="Acyl-CoA N-acyltransferases (Nat)"/>
    <property type="match status" value="1"/>
</dbReference>
<proteinExistence type="predicted"/>
<gene>
    <name evidence="1" type="ORF">Ahu01nite_069800</name>
</gene>
<comment type="caution">
    <text evidence="1">The sequence shown here is derived from an EMBL/GenBank/DDBJ whole genome shotgun (WGS) entry which is preliminary data.</text>
</comment>
<dbReference type="RefSeq" id="WP_203840926.1">
    <property type="nucleotide sequence ID" value="NZ_BAAATV010000003.1"/>
</dbReference>
<keyword evidence="2" id="KW-1185">Reference proteome</keyword>
<sequence>MTELTVRRAVSDDAAAVRDVYGRGDTAEFARRLGNPGPTSTEYHLLEAAGTAVAVVALTELGRLSPGAPPRLLVHEMKIRASFRNTGVAATVFAWLNRDFGAGKDVEVMLLNPADQVDGAFASWGIHESHRVSKWPARYPEEVR</sequence>
<evidence type="ECO:0000313" key="2">
    <source>
        <dbReference type="Proteomes" id="UP000603200"/>
    </source>
</evidence>
<evidence type="ECO:0000313" key="1">
    <source>
        <dbReference type="EMBL" id="GIE23878.1"/>
    </source>
</evidence>
<dbReference type="EMBL" id="BOMN01000100">
    <property type="protein sequence ID" value="GIE23878.1"/>
    <property type="molecule type" value="Genomic_DNA"/>
</dbReference>
<evidence type="ECO:0008006" key="3">
    <source>
        <dbReference type="Google" id="ProtNLM"/>
    </source>
</evidence>
<accession>A0ABQ3ZZ71</accession>
<protein>
    <recommendedName>
        <fullName evidence="3">N-acetyltransferase domain-containing protein</fullName>
    </recommendedName>
</protein>
<name>A0ABQ3ZZ71_9ACTN</name>
<dbReference type="Proteomes" id="UP000603200">
    <property type="component" value="Unassembled WGS sequence"/>
</dbReference>
<dbReference type="Gene3D" id="3.40.630.30">
    <property type="match status" value="1"/>
</dbReference>
<reference evidence="1 2" key="1">
    <citation type="submission" date="2021-01" db="EMBL/GenBank/DDBJ databases">
        <title>Whole genome shotgun sequence of Actinoplanes humidus NBRC 14915.</title>
        <authorList>
            <person name="Komaki H."/>
            <person name="Tamura T."/>
        </authorList>
    </citation>
    <scope>NUCLEOTIDE SEQUENCE [LARGE SCALE GENOMIC DNA]</scope>
    <source>
        <strain evidence="1 2">NBRC 14915</strain>
    </source>
</reference>
<dbReference type="InterPro" id="IPR016181">
    <property type="entry name" value="Acyl_CoA_acyltransferase"/>
</dbReference>
<organism evidence="1 2">
    <name type="scientific">Winogradskya humida</name>
    <dbReference type="NCBI Taxonomy" id="113566"/>
    <lineage>
        <taxon>Bacteria</taxon>
        <taxon>Bacillati</taxon>
        <taxon>Actinomycetota</taxon>
        <taxon>Actinomycetes</taxon>
        <taxon>Micromonosporales</taxon>
        <taxon>Micromonosporaceae</taxon>
        <taxon>Winogradskya</taxon>
    </lineage>
</organism>